<dbReference type="EMBL" id="FNSD01000001">
    <property type="protein sequence ID" value="SEC45484.1"/>
    <property type="molecule type" value="Genomic_DNA"/>
</dbReference>
<dbReference type="InterPro" id="IPR036390">
    <property type="entry name" value="WH_DNA-bd_sf"/>
</dbReference>
<reference evidence="3 4" key="1">
    <citation type="submission" date="2016-10" db="EMBL/GenBank/DDBJ databases">
        <authorList>
            <person name="de Groot N.N."/>
        </authorList>
    </citation>
    <scope>NUCLEOTIDE SEQUENCE [LARGE SCALE GENOMIC DNA]</scope>
    <source>
        <strain evidence="3 4">AB35.6</strain>
    </source>
</reference>
<protein>
    <submittedName>
        <fullName evidence="3">IclR helix-turn-helix domain-containing protein</fullName>
    </submittedName>
</protein>
<dbReference type="InterPro" id="IPR005471">
    <property type="entry name" value="Tscrpt_reg_IclR_N"/>
</dbReference>
<evidence type="ECO:0000259" key="2">
    <source>
        <dbReference type="PROSITE" id="PS51077"/>
    </source>
</evidence>
<sequence length="128" mass="14070">MEEMQGSHDLAGDAGLQAHLSAGAEHQQRDPYLVKSVVHASQILAAFHDTSEVLPLKEIVRRCGLPKSMVFRLLYTMSTCHIVEKLQSNRYHLAARPADETPAPTAAPKKRRVSTARQEPPKDAPHAG</sequence>
<dbReference type="PROSITE" id="PS51077">
    <property type="entry name" value="HTH_ICLR"/>
    <property type="match status" value="1"/>
</dbReference>
<feature type="compositionally biased region" description="Low complexity" evidence="1">
    <location>
        <begin position="94"/>
        <end position="107"/>
    </location>
</feature>
<dbReference type="GO" id="GO:0006355">
    <property type="term" value="P:regulation of DNA-templated transcription"/>
    <property type="evidence" value="ECO:0007669"/>
    <property type="project" value="InterPro"/>
</dbReference>
<dbReference type="GO" id="GO:0003677">
    <property type="term" value="F:DNA binding"/>
    <property type="evidence" value="ECO:0007669"/>
    <property type="project" value="InterPro"/>
</dbReference>
<evidence type="ECO:0000313" key="4">
    <source>
        <dbReference type="Proteomes" id="UP000182409"/>
    </source>
</evidence>
<evidence type="ECO:0000256" key="1">
    <source>
        <dbReference type="SAM" id="MobiDB-lite"/>
    </source>
</evidence>
<dbReference type="Proteomes" id="UP000182409">
    <property type="component" value="Unassembled WGS sequence"/>
</dbReference>
<dbReference type="SUPFAM" id="SSF46785">
    <property type="entry name" value="Winged helix' DNA-binding domain"/>
    <property type="match status" value="1"/>
</dbReference>
<accession>A0A1H4SNC2</accession>
<feature type="domain" description="HTH iclR-type" evidence="2">
    <location>
        <begin position="34"/>
        <end position="95"/>
    </location>
</feature>
<dbReference type="AlphaFoldDB" id="A0A1H4SNC2"/>
<evidence type="ECO:0000313" key="3">
    <source>
        <dbReference type="EMBL" id="SEC45484.1"/>
    </source>
</evidence>
<name>A0A1H4SNC2_9BACT</name>
<feature type="region of interest" description="Disordered" evidence="1">
    <location>
        <begin position="94"/>
        <end position="128"/>
    </location>
</feature>
<proteinExistence type="predicted"/>
<organism evidence="3 4">
    <name type="scientific">Terriglobus roseus</name>
    <dbReference type="NCBI Taxonomy" id="392734"/>
    <lineage>
        <taxon>Bacteria</taxon>
        <taxon>Pseudomonadati</taxon>
        <taxon>Acidobacteriota</taxon>
        <taxon>Terriglobia</taxon>
        <taxon>Terriglobales</taxon>
        <taxon>Acidobacteriaceae</taxon>
        <taxon>Terriglobus</taxon>
    </lineage>
</organism>
<dbReference type="Pfam" id="PF09339">
    <property type="entry name" value="HTH_IclR"/>
    <property type="match status" value="1"/>
</dbReference>
<dbReference type="Gene3D" id="1.10.10.10">
    <property type="entry name" value="Winged helix-like DNA-binding domain superfamily/Winged helix DNA-binding domain"/>
    <property type="match status" value="1"/>
</dbReference>
<gene>
    <name evidence="3" type="ORF">SAMN05443244_3499</name>
</gene>
<dbReference type="InterPro" id="IPR036388">
    <property type="entry name" value="WH-like_DNA-bd_sf"/>
</dbReference>
<feature type="compositionally biased region" description="Basic and acidic residues" evidence="1">
    <location>
        <begin position="119"/>
        <end position="128"/>
    </location>
</feature>